<dbReference type="PROSITE" id="PS50082">
    <property type="entry name" value="WD_REPEATS_2"/>
    <property type="match status" value="3"/>
</dbReference>
<dbReference type="Pfam" id="PF00400">
    <property type="entry name" value="WD40"/>
    <property type="match status" value="3"/>
</dbReference>
<dbReference type="Proteomes" id="UP000253551">
    <property type="component" value="Unassembled WGS sequence"/>
</dbReference>
<keyword evidence="1 5" id="KW-0853">WD repeat</keyword>
<dbReference type="OrthoDB" id="361494at2759"/>
<keyword evidence="3" id="KW-0227">DNA damage</keyword>
<dbReference type="GO" id="GO:0000209">
    <property type="term" value="P:protein polyubiquitination"/>
    <property type="evidence" value="ECO:0007669"/>
    <property type="project" value="TreeGrafter"/>
</dbReference>
<protein>
    <submittedName>
        <fullName evidence="6">DNA excision repair protein ERCC-8</fullName>
    </submittedName>
</protein>
<dbReference type="InterPro" id="IPR036322">
    <property type="entry name" value="WD40_repeat_dom_sf"/>
</dbReference>
<dbReference type="GO" id="GO:0000109">
    <property type="term" value="C:nucleotide-excision repair complex"/>
    <property type="evidence" value="ECO:0007669"/>
    <property type="project" value="TreeGrafter"/>
</dbReference>
<accession>A0A367ILI4</accession>
<feature type="repeat" description="WD" evidence="5">
    <location>
        <begin position="161"/>
        <end position="202"/>
    </location>
</feature>
<comment type="caution">
    <text evidence="6">The sequence shown here is derived from an EMBL/GenBank/DDBJ whole genome shotgun (WGS) entry which is preliminary data.</text>
</comment>
<dbReference type="InterPro" id="IPR042238">
    <property type="entry name" value="Rad28/ERCC8/Ckn1/ATCSA-1"/>
</dbReference>
<proteinExistence type="predicted"/>
<dbReference type="AlphaFoldDB" id="A0A367ILI4"/>
<evidence type="ECO:0000256" key="5">
    <source>
        <dbReference type="PROSITE-ProRule" id="PRU00221"/>
    </source>
</evidence>
<dbReference type="InterPro" id="IPR015943">
    <property type="entry name" value="WD40/YVTN_repeat-like_dom_sf"/>
</dbReference>
<dbReference type="SUPFAM" id="SSF50978">
    <property type="entry name" value="WD40 repeat-like"/>
    <property type="match status" value="1"/>
</dbReference>
<sequence length="314" mass="35625">IPAEHERNEPVASVARADRHQYAVTSATWYPFDTGMFITSSYDTTIKVWDTNTMKPEYEFNLESRVNSQSMSPIASHSLVASAASEPRIRLCDLNSGAFTHSLMGHSGSVLSCVWSTHQEFILYSGGMDCTIRVWDIRRASSCLMSLDQENTTTDPLSDMNTAHGRGVNGLTMTKDGRFLVSLGLDEKIRLWNTQTGNNTFVNYGFNWRNRFELRMQATIDDEAWPPLLYIPSDDRQVLVYRLFDGVLIRRLKGAYGRVICVEKREAYQELYSGSNGGEVLVWEPPLQDEDVVDQIEQNDLDAWSDSDQEVQHT</sequence>
<organism evidence="6 7">
    <name type="scientific">Rhizopus stolonifer</name>
    <name type="common">Rhizopus nigricans</name>
    <dbReference type="NCBI Taxonomy" id="4846"/>
    <lineage>
        <taxon>Eukaryota</taxon>
        <taxon>Fungi</taxon>
        <taxon>Fungi incertae sedis</taxon>
        <taxon>Mucoromycota</taxon>
        <taxon>Mucoromycotina</taxon>
        <taxon>Mucoromycetes</taxon>
        <taxon>Mucorales</taxon>
        <taxon>Mucorineae</taxon>
        <taxon>Rhizopodaceae</taxon>
        <taxon>Rhizopus</taxon>
    </lineage>
</organism>
<dbReference type="EMBL" id="PJQM01007170">
    <property type="protein sequence ID" value="RCH78529.1"/>
    <property type="molecule type" value="Genomic_DNA"/>
</dbReference>
<dbReference type="Gene3D" id="2.130.10.10">
    <property type="entry name" value="YVTN repeat-like/Quinoprotein amine dehydrogenase"/>
    <property type="match status" value="1"/>
</dbReference>
<keyword evidence="7" id="KW-1185">Reference proteome</keyword>
<reference evidence="6 7" key="1">
    <citation type="journal article" date="2018" name="G3 (Bethesda)">
        <title>Phylogenetic and Phylogenomic Definition of Rhizopus Species.</title>
        <authorList>
            <person name="Gryganskyi A.P."/>
            <person name="Golan J."/>
            <person name="Dolatabadi S."/>
            <person name="Mondo S."/>
            <person name="Robb S."/>
            <person name="Idnurm A."/>
            <person name="Muszewska A."/>
            <person name="Steczkiewicz K."/>
            <person name="Masonjones S."/>
            <person name="Liao H.L."/>
            <person name="Gajdeczka M.T."/>
            <person name="Anike F."/>
            <person name="Vuek A."/>
            <person name="Anishchenko I.M."/>
            <person name="Voigt K."/>
            <person name="de Hoog G.S."/>
            <person name="Smith M.E."/>
            <person name="Heitman J."/>
            <person name="Vilgalys R."/>
            <person name="Stajich J.E."/>
        </authorList>
    </citation>
    <scope>NUCLEOTIDE SEQUENCE [LARGE SCALE GENOMIC DNA]</scope>
    <source>
        <strain evidence="6 7">LSU 92-RS-03</strain>
    </source>
</reference>
<evidence type="ECO:0000313" key="6">
    <source>
        <dbReference type="EMBL" id="RCH78529.1"/>
    </source>
</evidence>
<name>A0A367ILI4_RHIST</name>
<evidence type="ECO:0000256" key="1">
    <source>
        <dbReference type="ARBA" id="ARBA00022574"/>
    </source>
</evidence>
<dbReference type="GO" id="GO:0043161">
    <property type="term" value="P:proteasome-mediated ubiquitin-dependent protein catabolic process"/>
    <property type="evidence" value="ECO:0007669"/>
    <property type="project" value="TreeGrafter"/>
</dbReference>
<dbReference type="InterPro" id="IPR001680">
    <property type="entry name" value="WD40_rpt"/>
</dbReference>
<evidence type="ECO:0000313" key="7">
    <source>
        <dbReference type="Proteomes" id="UP000253551"/>
    </source>
</evidence>
<dbReference type="InterPro" id="IPR019775">
    <property type="entry name" value="WD40_repeat_CS"/>
</dbReference>
<evidence type="ECO:0000256" key="2">
    <source>
        <dbReference type="ARBA" id="ARBA00022737"/>
    </source>
</evidence>
<dbReference type="GO" id="GO:0031464">
    <property type="term" value="C:Cul4A-RING E3 ubiquitin ligase complex"/>
    <property type="evidence" value="ECO:0007669"/>
    <property type="project" value="TreeGrafter"/>
</dbReference>
<dbReference type="PROSITE" id="PS50294">
    <property type="entry name" value="WD_REPEATS_REGION"/>
    <property type="match status" value="3"/>
</dbReference>
<evidence type="ECO:0000256" key="4">
    <source>
        <dbReference type="ARBA" id="ARBA00023204"/>
    </source>
</evidence>
<gene>
    <name evidence="6" type="primary">ERCC8_1</name>
    <name evidence="6" type="ORF">CU098_001276</name>
</gene>
<keyword evidence="2" id="KW-0677">Repeat</keyword>
<feature type="repeat" description="WD" evidence="5">
    <location>
        <begin position="17"/>
        <end position="59"/>
    </location>
</feature>
<dbReference type="PANTHER" id="PTHR46202:SF1">
    <property type="entry name" value="DNA EXCISION REPAIR PROTEIN ERCC-8"/>
    <property type="match status" value="1"/>
</dbReference>
<dbReference type="PROSITE" id="PS00678">
    <property type="entry name" value="WD_REPEATS_1"/>
    <property type="match status" value="2"/>
</dbReference>
<feature type="repeat" description="WD" evidence="5">
    <location>
        <begin position="103"/>
        <end position="145"/>
    </location>
</feature>
<dbReference type="STRING" id="4846.A0A367ILI4"/>
<dbReference type="SMART" id="SM00320">
    <property type="entry name" value="WD40"/>
    <property type="match status" value="4"/>
</dbReference>
<evidence type="ECO:0000256" key="3">
    <source>
        <dbReference type="ARBA" id="ARBA00022763"/>
    </source>
</evidence>
<dbReference type="GO" id="GO:0006283">
    <property type="term" value="P:transcription-coupled nucleotide-excision repair"/>
    <property type="evidence" value="ECO:0007669"/>
    <property type="project" value="InterPro"/>
</dbReference>
<dbReference type="InterPro" id="IPR020472">
    <property type="entry name" value="WD40_PAC1"/>
</dbReference>
<feature type="non-terminal residue" evidence="6">
    <location>
        <position position="1"/>
    </location>
</feature>
<dbReference type="PANTHER" id="PTHR46202">
    <property type="entry name" value="DNA EXCISION REPAIR PROTEIN ERCC-8"/>
    <property type="match status" value="1"/>
</dbReference>
<dbReference type="PRINTS" id="PR00320">
    <property type="entry name" value="GPROTEINBRPT"/>
</dbReference>
<keyword evidence="4" id="KW-0234">DNA repair</keyword>